<feature type="region of interest" description="Disordered" evidence="9">
    <location>
        <begin position="297"/>
        <end position="322"/>
    </location>
</feature>
<proteinExistence type="predicted"/>
<keyword evidence="4" id="KW-0489">Methyltransferase</keyword>
<gene>
    <name evidence="10" type="ORF">INT43_008156</name>
</gene>
<dbReference type="Gene3D" id="1.10.10.1700">
    <property type="entry name" value="Histone-lysine N-methyltransferase"/>
    <property type="match status" value="1"/>
</dbReference>
<protein>
    <recommendedName>
        <fullName evidence="12">SET domain-containing protein</fullName>
    </recommendedName>
</protein>
<dbReference type="EMBL" id="JAEPQZ010000019">
    <property type="protein sequence ID" value="KAG2171776.1"/>
    <property type="molecule type" value="Genomic_DNA"/>
</dbReference>
<dbReference type="Gene3D" id="2.170.270.10">
    <property type="entry name" value="SET domain"/>
    <property type="match status" value="1"/>
</dbReference>
<keyword evidence="3" id="KW-0158">Chromosome</keyword>
<dbReference type="PANTHER" id="PTHR12977">
    <property type="entry name" value="SUPPRESSOR OF VARIEGATION 4-20-RELATED"/>
    <property type="match status" value="1"/>
</dbReference>
<comment type="caution">
    <text evidence="10">The sequence shown here is derived from an EMBL/GenBank/DDBJ whole genome shotgun (WGS) entry which is preliminary data.</text>
</comment>
<evidence type="ECO:0000256" key="8">
    <source>
        <dbReference type="ARBA" id="ARBA00023242"/>
    </source>
</evidence>
<comment type="subcellular location">
    <subcellularLocation>
        <location evidence="2">Chromosome</location>
    </subcellularLocation>
    <subcellularLocation>
        <location evidence="1">Nucleus</location>
    </subcellularLocation>
</comment>
<feature type="compositionally biased region" description="Low complexity" evidence="9">
    <location>
        <begin position="304"/>
        <end position="313"/>
    </location>
</feature>
<dbReference type="InterPro" id="IPR046341">
    <property type="entry name" value="SET_dom_sf"/>
</dbReference>
<dbReference type="CDD" id="cd10524">
    <property type="entry name" value="SET_Suv4-20-like"/>
    <property type="match status" value="1"/>
</dbReference>
<evidence type="ECO:0000256" key="6">
    <source>
        <dbReference type="ARBA" id="ARBA00022691"/>
    </source>
</evidence>
<evidence type="ECO:0000256" key="1">
    <source>
        <dbReference type="ARBA" id="ARBA00004123"/>
    </source>
</evidence>
<dbReference type="OrthoDB" id="6627536at2759"/>
<evidence type="ECO:0000256" key="2">
    <source>
        <dbReference type="ARBA" id="ARBA00004286"/>
    </source>
</evidence>
<keyword evidence="6" id="KW-0949">S-adenosyl-L-methionine</keyword>
<organism evidence="10 11">
    <name type="scientific">Mortierella isabellina</name>
    <name type="common">Filamentous fungus</name>
    <name type="synonym">Umbelopsis isabellina</name>
    <dbReference type="NCBI Taxonomy" id="91625"/>
    <lineage>
        <taxon>Eukaryota</taxon>
        <taxon>Fungi</taxon>
        <taxon>Fungi incertae sedis</taxon>
        <taxon>Mucoromycota</taxon>
        <taxon>Mucoromycotina</taxon>
        <taxon>Umbelopsidomycetes</taxon>
        <taxon>Umbelopsidales</taxon>
        <taxon>Umbelopsidaceae</taxon>
        <taxon>Umbelopsis</taxon>
    </lineage>
</organism>
<accession>A0A8H7PD85</accession>
<dbReference type="SUPFAM" id="SSF82199">
    <property type="entry name" value="SET domain"/>
    <property type="match status" value="1"/>
</dbReference>
<evidence type="ECO:0000313" key="10">
    <source>
        <dbReference type="EMBL" id="KAG2171776.1"/>
    </source>
</evidence>
<evidence type="ECO:0000256" key="7">
    <source>
        <dbReference type="ARBA" id="ARBA00022853"/>
    </source>
</evidence>
<feature type="compositionally biased region" description="Polar residues" evidence="9">
    <location>
        <begin position="506"/>
        <end position="526"/>
    </location>
</feature>
<dbReference type="PANTHER" id="PTHR12977:SF4">
    <property type="entry name" value="HISTONE-LYSINE N-METHYLTRANSFERASE KMT5B"/>
    <property type="match status" value="1"/>
</dbReference>
<dbReference type="GO" id="GO:0032259">
    <property type="term" value="P:methylation"/>
    <property type="evidence" value="ECO:0007669"/>
    <property type="project" value="UniProtKB-KW"/>
</dbReference>
<dbReference type="AlphaFoldDB" id="A0A8H7PD85"/>
<keyword evidence="5" id="KW-0808">Transferase</keyword>
<dbReference type="InterPro" id="IPR041938">
    <property type="entry name" value="Hist-Lys_N-MTase_N"/>
</dbReference>
<name>A0A8H7PD85_MORIS</name>
<dbReference type="GO" id="GO:0005694">
    <property type="term" value="C:chromosome"/>
    <property type="evidence" value="ECO:0007669"/>
    <property type="project" value="UniProtKB-SubCell"/>
</dbReference>
<dbReference type="GO" id="GO:0005634">
    <property type="term" value="C:nucleus"/>
    <property type="evidence" value="ECO:0007669"/>
    <property type="project" value="UniProtKB-SubCell"/>
</dbReference>
<keyword evidence="8" id="KW-0539">Nucleus</keyword>
<evidence type="ECO:0008006" key="12">
    <source>
        <dbReference type="Google" id="ProtNLM"/>
    </source>
</evidence>
<dbReference type="GO" id="GO:0042799">
    <property type="term" value="F:histone H4K20 methyltransferase activity"/>
    <property type="evidence" value="ECO:0007669"/>
    <property type="project" value="TreeGrafter"/>
</dbReference>
<dbReference type="Proteomes" id="UP000654370">
    <property type="component" value="Unassembled WGS sequence"/>
</dbReference>
<keyword evidence="7" id="KW-0156">Chromatin regulator</keyword>
<dbReference type="InterPro" id="IPR039977">
    <property type="entry name" value="Suv4-20/Set9"/>
</dbReference>
<evidence type="ECO:0000313" key="11">
    <source>
        <dbReference type="Proteomes" id="UP000654370"/>
    </source>
</evidence>
<keyword evidence="11" id="KW-1185">Reference proteome</keyword>
<reference evidence="10" key="1">
    <citation type="submission" date="2020-12" db="EMBL/GenBank/DDBJ databases">
        <title>Metabolic potential, ecology and presence of endohyphal bacteria is reflected in genomic diversity of Mucoromycotina.</title>
        <authorList>
            <person name="Muszewska A."/>
            <person name="Okrasinska A."/>
            <person name="Steczkiewicz K."/>
            <person name="Drgas O."/>
            <person name="Orlowska M."/>
            <person name="Perlinska-Lenart U."/>
            <person name="Aleksandrzak-Piekarczyk T."/>
            <person name="Szatraj K."/>
            <person name="Zielenkiewicz U."/>
            <person name="Pilsyk S."/>
            <person name="Malc E."/>
            <person name="Mieczkowski P."/>
            <person name="Kruszewska J.S."/>
            <person name="Biernat P."/>
            <person name="Pawlowska J."/>
        </authorList>
    </citation>
    <scope>NUCLEOTIDE SEQUENCE</scope>
    <source>
        <strain evidence="10">WA0000067209</strain>
    </source>
</reference>
<evidence type="ECO:0000256" key="5">
    <source>
        <dbReference type="ARBA" id="ARBA00022679"/>
    </source>
</evidence>
<evidence type="ECO:0000256" key="4">
    <source>
        <dbReference type="ARBA" id="ARBA00022603"/>
    </source>
</evidence>
<feature type="region of interest" description="Disordered" evidence="9">
    <location>
        <begin position="497"/>
        <end position="526"/>
    </location>
</feature>
<evidence type="ECO:0000256" key="9">
    <source>
        <dbReference type="SAM" id="MobiDB-lite"/>
    </source>
</evidence>
<evidence type="ECO:0000256" key="3">
    <source>
        <dbReference type="ARBA" id="ARBA00022454"/>
    </source>
</evidence>
<sequence length="677" mass="76725">MDFALLSKYDDLFTDIFLDDLFLWFTTVKMNNDHRRPRIPSGKVLDIIQRNVLIKGKLNDAVTEFLSMEYFKGYLANKTPRQQQEFVQHMKRYLSMYLPNAGYEISETKRYSTLKRAEACVLATKDWYVGDELRLCTGAIACLNAKEDAELKQGQRDFSVMYSTRKGCSCLFLGPARFFNNGITFKLTKNVACGEELTTYYGKHYFGENNCECRCVTCERLGEGAFATEKKTDISPETELSESQIRRSGRKRKSVVYEGKDFFKKKKPYIIRLYVTWARVLTWEIFSFVVEEYDVHSPKRTRAPSNNSPSPSNLSDVLSDMSEDSDIVPKQEVVIPQQHEVKLEPVSPSSSPNSQDKPLVMSIGFLCAEEANAKAQSLVAEQRALAVEQQALVPRTPGHQRVGSGSPLDLLCDAIMDAEFLHAQNARVASASTPPKFEEPPQHAILHQDQSTKTEGKHVDIQDIDTFEDSLFDDVLSDFDEFDDGISDLSSIDSDLLSDVSDAETPPSSVSSTERPSMSRETSNQKMLYPRRRGSKQELRCLACDKPLVQKEAADPSDPVATELATWTWSPSAVFIDWCPKRCPRCERHFAIFKQEWPKRKFKVKKQRPTVVVTATTPVDEVEPKELMMEEEVIIPPTPVVKAPTFSRRNRLQKPVVHSGMLDTVSALREVFGESDL</sequence>